<dbReference type="EMBL" id="CP129682">
    <property type="protein sequence ID" value="XDS48747.1"/>
    <property type="molecule type" value="Genomic_DNA"/>
</dbReference>
<dbReference type="Pfam" id="PF18180">
    <property type="entry name" value="LD_cluster3"/>
    <property type="match status" value="1"/>
</dbReference>
<reference evidence="2" key="1">
    <citation type="submission" date="2023-07" db="EMBL/GenBank/DDBJ databases">
        <title>Bifidobacterium aquikefiriaerophilum sp. nov. and Bifidobacterium eccum sp. nov., isolated from water kefir.</title>
        <authorList>
            <person name="Breselge S."/>
            <person name="Bellassi P."/>
            <person name="Barcenilla C."/>
            <person name="Alvarez-Ordonez A."/>
            <person name="Morelli L."/>
            <person name="Cotter P.D."/>
        </authorList>
    </citation>
    <scope>NUCLEOTIDE SEQUENCE</scope>
    <source>
        <strain evidence="3">WK012_4_13</strain>
        <strain evidence="2">WK013_4_14</strain>
        <strain evidence="1">WK048_4_13</strain>
    </source>
</reference>
<dbReference type="EMBL" id="CP129675">
    <property type="protein sequence ID" value="XDS46472.1"/>
    <property type="molecule type" value="Genomic_DNA"/>
</dbReference>
<dbReference type="RefSeq" id="WP_369340946.1">
    <property type="nucleotide sequence ID" value="NZ_CP129675.1"/>
</dbReference>
<evidence type="ECO:0000313" key="3">
    <source>
        <dbReference type="EMBL" id="XDS49974.1"/>
    </source>
</evidence>
<proteinExistence type="predicted"/>
<dbReference type="KEGG" id="bfk:QN062_06070"/>
<evidence type="ECO:0000313" key="2">
    <source>
        <dbReference type="EMBL" id="XDS48747.1"/>
    </source>
</evidence>
<protein>
    <submittedName>
        <fullName evidence="2">Uncharacterized protein</fullName>
    </submittedName>
</protein>
<name>A0AB39UIU5_9BIFI</name>
<evidence type="ECO:0000313" key="1">
    <source>
        <dbReference type="EMBL" id="XDS46472.1"/>
    </source>
</evidence>
<dbReference type="InterPro" id="IPR041197">
    <property type="entry name" value="LD_cluster3"/>
</dbReference>
<dbReference type="EMBL" id="CP129683">
    <property type="protein sequence ID" value="XDS49974.1"/>
    <property type="molecule type" value="Genomic_DNA"/>
</dbReference>
<sequence>MVNRVADIQNHQMLGSTIFISASIPDPHRWEGSFDPFGITDAVVAIARAVLRNGGKLVTATHPTIAPLLLYVAAEQLKENDKRVVVYQSATFKSILPVATKRYEDDGIGTIIWTDRIENEPANPALAPKSLEHMRHQMLTESRPVAAVFIGGMSGISDEYNLFHTLQPDAPVYVFGCPGGEAKKLVDKSPTKLRQELTASDIYSTLARHIVNDLVQRL</sequence>
<organism evidence="2">
    <name type="scientific">Bifidobacterium fermentum</name>
    <dbReference type="NCBI Taxonomy" id="3059035"/>
    <lineage>
        <taxon>Bacteria</taxon>
        <taxon>Bacillati</taxon>
        <taxon>Actinomycetota</taxon>
        <taxon>Actinomycetes</taxon>
        <taxon>Bifidobacteriales</taxon>
        <taxon>Bifidobacteriaceae</taxon>
        <taxon>Bifidobacterium</taxon>
    </lineage>
</organism>
<dbReference type="AlphaFoldDB" id="A0AB39UIU5"/>
<accession>A0AB39UIU5</accession>
<gene>
    <name evidence="3" type="ORF">QN062_06070</name>
    <name evidence="2" type="ORF">QN216_00265</name>
    <name evidence="1" type="ORF">QN217_10180</name>
</gene>